<keyword evidence="1" id="KW-0732">Signal</keyword>
<protein>
    <recommendedName>
        <fullName evidence="4">Secreted protein</fullName>
    </recommendedName>
</protein>
<dbReference type="KEGG" id="amus:LMH87_010382"/>
<name>A0A9W8QDN7_AKAMU</name>
<dbReference type="RefSeq" id="XP_056054574.1">
    <property type="nucleotide sequence ID" value="XM_056197535.1"/>
</dbReference>
<proteinExistence type="predicted"/>
<evidence type="ECO:0000313" key="2">
    <source>
        <dbReference type="EMBL" id="KAJ4153916.1"/>
    </source>
</evidence>
<feature type="signal peptide" evidence="1">
    <location>
        <begin position="1"/>
        <end position="16"/>
    </location>
</feature>
<accession>A0A9W8QDN7</accession>
<organism evidence="2 3">
    <name type="scientific">Akanthomyces muscarius</name>
    <name type="common">Entomopathogenic fungus</name>
    <name type="synonym">Lecanicillium muscarium</name>
    <dbReference type="NCBI Taxonomy" id="2231603"/>
    <lineage>
        <taxon>Eukaryota</taxon>
        <taxon>Fungi</taxon>
        <taxon>Dikarya</taxon>
        <taxon>Ascomycota</taxon>
        <taxon>Pezizomycotina</taxon>
        <taxon>Sordariomycetes</taxon>
        <taxon>Hypocreomycetidae</taxon>
        <taxon>Hypocreales</taxon>
        <taxon>Cordycipitaceae</taxon>
        <taxon>Akanthomyces</taxon>
    </lineage>
</organism>
<comment type="caution">
    <text evidence="2">The sequence shown here is derived from an EMBL/GenBank/DDBJ whole genome shotgun (WGS) entry which is preliminary data.</text>
</comment>
<evidence type="ECO:0008006" key="4">
    <source>
        <dbReference type="Google" id="ProtNLM"/>
    </source>
</evidence>
<feature type="chain" id="PRO_5040785190" description="Secreted protein" evidence="1">
    <location>
        <begin position="17"/>
        <end position="93"/>
    </location>
</feature>
<dbReference type="GeneID" id="80897541"/>
<dbReference type="Proteomes" id="UP001144673">
    <property type="component" value="Chromosome 5"/>
</dbReference>
<dbReference type="AlphaFoldDB" id="A0A9W8QDN7"/>
<sequence length="93" mass="10513">MLFIWTAFNTTAGVLGKAPVLFSYAAYHLRGETLNISWNHDRLGNNRNSTRLRARDETQLTFLVTINTAVQKHICFVAMIFVRWKISAGPAST</sequence>
<evidence type="ECO:0000313" key="3">
    <source>
        <dbReference type="Proteomes" id="UP001144673"/>
    </source>
</evidence>
<reference evidence="2" key="1">
    <citation type="journal article" date="2023" name="Access Microbiol">
        <title>De-novo genome assembly for Akanthomyces muscarius, a biocontrol agent of insect agricultural pests.</title>
        <authorList>
            <person name="Erdos Z."/>
            <person name="Studholme D.J."/>
            <person name="Raymond B."/>
            <person name="Sharma M."/>
        </authorList>
    </citation>
    <scope>NUCLEOTIDE SEQUENCE</scope>
    <source>
        <strain evidence="2">Ve6</strain>
    </source>
</reference>
<dbReference type="EMBL" id="JAJHUN010000008">
    <property type="protein sequence ID" value="KAJ4153916.1"/>
    <property type="molecule type" value="Genomic_DNA"/>
</dbReference>
<keyword evidence="3" id="KW-1185">Reference proteome</keyword>
<evidence type="ECO:0000256" key="1">
    <source>
        <dbReference type="SAM" id="SignalP"/>
    </source>
</evidence>
<gene>
    <name evidence="2" type="ORF">LMH87_010382</name>
</gene>